<evidence type="ECO:0000259" key="7">
    <source>
        <dbReference type="Pfam" id="PF10412"/>
    </source>
</evidence>
<sequence length="384" mass="43810">MSNFVKGGQLAIHSVRMNLQVWKILIRFILLIIVIALGYTFYTDINPIEWKNIGAYIKRDIAFNDNAEVEYYTDYGYKRVQKVKYAKENPILNRLGEKLETTFYKGLTIGGVTSGLVILLVLVYFFRSGKRKTASLELRGVFLIPLKKLKKEIVRHNTKFRYKPLPIIKIPYPITGSPDSYTSGEQSHTMILGSTGSGKTSVIKELLFSIHERGDKAIIVDVKGDYIKSCYRKDTDTILNPLDQRGRNWSIFKETTALTGFATIAKSLIPVDSQDPTWTDAARVVFTEMANIYANNDISLAEFADKLLKTDIGKLQQMLKSTYAEKIMNEGIEKAALSVLMILSSYLRPLKLYRSNENCFSIRDWVLSNTWNKKGTKWIFVFSI</sequence>
<dbReference type="OrthoDB" id="102453at2"/>
<dbReference type="EMBL" id="RXFM01000112">
    <property type="protein sequence ID" value="RST62302.1"/>
    <property type="molecule type" value="Genomic_DNA"/>
</dbReference>
<keyword evidence="4 6" id="KW-1133">Transmembrane helix</keyword>
<keyword evidence="3 6" id="KW-0812">Transmembrane</keyword>
<keyword evidence="9" id="KW-1185">Reference proteome</keyword>
<reference evidence="9" key="1">
    <citation type="submission" date="2018-11" db="EMBL/GenBank/DDBJ databases">
        <title>Phylogenetic, genomic, and biogeographic characterization of a novel and ubiquitous marine invertebrate-associated Rickettsiales parasite, Candidatus Marinoinvertebrata rohwerii, gen. nov., sp. nov.</title>
        <authorList>
            <person name="Klinges J.G."/>
            <person name="Rosales S.M."/>
            <person name="Mcminds R."/>
            <person name="Shaver E.C."/>
            <person name="Shantz A."/>
            <person name="Peters E.C."/>
            <person name="Burkepile D.E."/>
            <person name="Silliman B.R."/>
            <person name="Vega Thurber R.L."/>
        </authorList>
    </citation>
    <scope>NUCLEOTIDE SEQUENCE [LARGE SCALE GENOMIC DNA]</scope>
    <source>
        <strain evidence="9">a_cerv_44</strain>
    </source>
</reference>
<evidence type="ECO:0000256" key="6">
    <source>
        <dbReference type="SAM" id="Phobius"/>
    </source>
</evidence>
<evidence type="ECO:0000313" key="9">
    <source>
        <dbReference type="Proteomes" id="UP000279470"/>
    </source>
</evidence>
<dbReference type="GO" id="GO:0005886">
    <property type="term" value="C:plasma membrane"/>
    <property type="evidence" value="ECO:0007669"/>
    <property type="project" value="UniProtKB-SubCell"/>
</dbReference>
<dbReference type="RefSeq" id="WP_126045232.1">
    <property type="nucleotide sequence ID" value="NZ_RXFM01000112.1"/>
</dbReference>
<dbReference type="CDD" id="cd01127">
    <property type="entry name" value="TrwB_TraG_TraD_VirD4"/>
    <property type="match status" value="1"/>
</dbReference>
<accession>A0A3R9XM72</accession>
<dbReference type="InterPro" id="IPR051539">
    <property type="entry name" value="T4SS-coupling_protein"/>
</dbReference>
<proteinExistence type="predicted"/>
<comment type="subcellular location">
    <subcellularLocation>
        <location evidence="1">Cell membrane</location>
        <topology evidence="1">Multi-pass membrane protein</topology>
    </subcellularLocation>
</comment>
<evidence type="ECO:0000256" key="5">
    <source>
        <dbReference type="ARBA" id="ARBA00023136"/>
    </source>
</evidence>
<evidence type="ECO:0000313" key="8">
    <source>
        <dbReference type="EMBL" id="RST62302.1"/>
    </source>
</evidence>
<evidence type="ECO:0000256" key="1">
    <source>
        <dbReference type="ARBA" id="ARBA00004651"/>
    </source>
</evidence>
<evidence type="ECO:0000256" key="4">
    <source>
        <dbReference type="ARBA" id="ARBA00022989"/>
    </source>
</evidence>
<dbReference type="InterPro" id="IPR019476">
    <property type="entry name" value="T4SS_TraD_DNA-bd"/>
</dbReference>
<dbReference type="Gene3D" id="3.40.50.300">
    <property type="entry name" value="P-loop containing nucleotide triphosphate hydrolases"/>
    <property type="match status" value="1"/>
</dbReference>
<evidence type="ECO:0000256" key="3">
    <source>
        <dbReference type="ARBA" id="ARBA00022692"/>
    </source>
</evidence>
<name>A0A3R9XM72_9RICK</name>
<protein>
    <submittedName>
        <fullName evidence="8">DUF87 domain-containing protein</fullName>
    </submittedName>
</protein>
<organism evidence="8 9">
    <name type="scientific">Candidatus Aquarickettsia rohweri</name>
    <dbReference type="NCBI Taxonomy" id="2602574"/>
    <lineage>
        <taxon>Bacteria</taxon>
        <taxon>Pseudomonadati</taxon>
        <taxon>Pseudomonadota</taxon>
        <taxon>Alphaproteobacteria</taxon>
        <taxon>Rickettsiales</taxon>
        <taxon>Candidatus Midichloriaceae</taxon>
        <taxon>Candidatus Aquarickettsia</taxon>
    </lineage>
</organism>
<comment type="caution">
    <text evidence="8">The sequence shown here is derived from an EMBL/GenBank/DDBJ whole genome shotgun (WGS) entry which is preliminary data.</text>
</comment>
<dbReference type="PANTHER" id="PTHR37937:SF1">
    <property type="entry name" value="CONJUGATIVE TRANSFER: DNA TRANSPORT"/>
    <property type="match status" value="1"/>
</dbReference>
<dbReference type="SUPFAM" id="SSF52540">
    <property type="entry name" value="P-loop containing nucleoside triphosphate hydrolases"/>
    <property type="match status" value="1"/>
</dbReference>
<gene>
    <name evidence="8" type="ORF">EIC27_06385</name>
</gene>
<keyword evidence="2" id="KW-1003">Cell membrane</keyword>
<dbReference type="PANTHER" id="PTHR37937">
    <property type="entry name" value="CONJUGATIVE TRANSFER: DNA TRANSPORT"/>
    <property type="match status" value="1"/>
</dbReference>
<keyword evidence="5 6" id="KW-0472">Membrane</keyword>
<dbReference type="AlphaFoldDB" id="A0A3R9XM72"/>
<dbReference type="Pfam" id="PF10412">
    <property type="entry name" value="TrwB_AAD_bind"/>
    <property type="match status" value="1"/>
</dbReference>
<feature type="transmembrane region" description="Helical" evidence="6">
    <location>
        <begin position="21"/>
        <end position="42"/>
    </location>
</feature>
<dbReference type="Proteomes" id="UP000279470">
    <property type="component" value="Unassembled WGS sequence"/>
</dbReference>
<dbReference type="InterPro" id="IPR027417">
    <property type="entry name" value="P-loop_NTPase"/>
</dbReference>
<evidence type="ECO:0000256" key="2">
    <source>
        <dbReference type="ARBA" id="ARBA00022475"/>
    </source>
</evidence>
<feature type="domain" description="Type IV secretion system coupling protein TraD DNA-binding" evidence="7">
    <location>
        <begin position="183"/>
        <end position="381"/>
    </location>
</feature>
<feature type="transmembrane region" description="Helical" evidence="6">
    <location>
        <begin position="103"/>
        <end position="126"/>
    </location>
</feature>